<feature type="transmembrane region" description="Helical" evidence="1">
    <location>
        <begin position="140"/>
        <end position="163"/>
    </location>
</feature>
<evidence type="ECO:0000256" key="1">
    <source>
        <dbReference type="SAM" id="Phobius"/>
    </source>
</evidence>
<sequence length="164" mass="19509">MNDQQKIHILSQELVGMIDELDHDAKQIVLDHISGCHECQQLYHQRLTNVGNPSGTIIVEPKQPEPFKKIIQFNRNLKLVMFLVRTFIVVCILYTSFYFYNWDLAGLAAIEYIKNTVFLIYFPAIIFLTIFTMTFFNKKWFMLFILLDFIIIFFLDTFMLIFFN</sequence>
<evidence type="ECO:0000313" key="2">
    <source>
        <dbReference type="EMBL" id="SEN93311.1"/>
    </source>
</evidence>
<proteinExistence type="predicted"/>
<keyword evidence="1" id="KW-0812">Transmembrane</keyword>
<dbReference type="EMBL" id="FODJ01000002">
    <property type="protein sequence ID" value="SEN93311.1"/>
    <property type="molecule type" value="Genomic_DNA"/>
</dbReference>
<evidence type="ECO:0000313" key="3">
    <source>
        <dbReference type="Proteomes" id="UP000199300"/>
    </source>
</evidence>
<dbReference type="OrthoDB" id="2878109at2"/>
<dbReference type="STRING" id="872970.SAMN04488134_102318"/>
<accession>A0A1H8KKU3</accession>
<name>A0A1H8KKU3_9BACI</name>
<keyword evidence="3" id="KW-1185">Reference proteome</keyword>
<organism evidence="2 3">
    <name type="scientific">Amphibacillus marinus</name>
    <dbReference type="NCBI Taxonomy" id="872970"/>
    <lineage>
        <taxon>Bacteria</taxon>
        <taxon>Bacillati</taxon>
        <taxon>Bacillota</taxon>
        <taxon>Bacilli</taxon>
        <taxon>Bacillales</taxon>
        <taxon>Bacillaceae</taxon>
        <taxon>Amphibacillus</taxon>
    </lineage>
</organism>
<dbReference type="RefSeq" id="WP_091495656.1">
    <property type="nucleotide sequence ID" value="NZ_FODJ01000002.1"/>
</dbReference>
<evidence type="ECO:0008006" key="4">
    <source>
        <dbReference type="Google" id="ProtNLM"/>
    </source>
</evidence>
<keyword evidence="1" id="KW-0472">Membrane</keyword>
<gene>
    <name evidence="2" type="ORF">SAMN04488134_102318</name>
</gene>
<reference evidence="2 3" key="1">
    <citation type="submission" date="2016-10" db="EMBL/GenBank/DDBJ databases">
        <authorList>
            <person name="de Groot N.N."/>
        </authorList>
    </citation>
    <scope>NUCLEOTIDE SEQUENCE [LARGE SCALE GENOMIC DNA]</scope>
    <source>
        <strain evidence="2 3">CGMCC 1.10434</strain>
    </source>
</reference>
<protein>
    <recommendedName>
        <fullName evidence="4">Zinc-finger</fullName>
    </recommendedName>
</protein>
<feature type="transmembrane region" description="Helical" evidence="1">
    <location>
        <begin position="79"/>
        <end position="100"/>
    </location>
</feature>
<keyword evidence="1" id="KW-1133">Transmembrane helix</keyword>
<feature type="transmembrane region" description="Helical" evidence="1">
    <location>
        <begin position="112"/>
        <end position="133"/>
    </location>
</feature>
<dbReference type="Proteomes" id="UP000199300">
    <property type="component" value="Unassembled WGS sequence"/>
</dbReference>
<dbReference type="AlphaFoldDB" id="A0A1H8KKU3"/>